<sequence length="446" mass="47444">MISPSRTRLRGRPGVRRTASAAVLGLACGLLASCGGEGKTSLTWYVNPDGVEIFQEYADSCSTDDYDISVQQLPSSATDQRVQLARRLAAEDSSTDLMNLDPVFVAEFANAGWLAEVPQEKAEQILSSIEGDGDYLTGAAETVVWDDTVYAIPQWANTQVLWYRKSLAEAAGLDMDQPVTWQQIIDAASSEGGSVGVQANRYEGYVVWINALVEGAGGSIVENTEAGRDADVTIGSEAGQKAAEVIQSLAESPAAQPDLSVSNEGTVLGPMWSDPGEFMVNWTFVYKNYEGQVGAAGGPEDDQAFEDLGWARYPATVEGEESRPPIGGIDIGVGAYSEHPDWAAEAAECITSTEAQVDLALKAGLMPSTNAAYEEVASSGDYPEDLVELFRDSVDTGGPRPKSAFYATISNALQTQWHAPGSVDPSSTPKESATFLEAVLEGKELL</sequence>
<evidence type="ECO:0000313" key="6">
    <source>
        <dbReference type="Proteomes" id="UP000294853"/>
    </source>
</evidence>
<dbReference type="AlphaFoldDB" id="A0A4P7IBS2"/>
<dbReference type="Pfam" id="PF01547">
    <property type="entry name" value="SBP_bac_1"/>
    <property type="match status" value="1"/>
</dbReference>
<dbReference type="EMBL" id="CP038436">
    <property type="protein sequence ID" value="QBX54525.1"/>
    <property type="molecule type" value="Genomic_DNA"/>
</dbReference>
<dbReference type="PROSITE" id="PS51257">
    <property type="entry name" value="PROKAR_LIPOPROTEIN"/>
    <property type="match status" value="1"/>
</dbReference>
<dbReference type="SUPFAM" id="SSF53850">
    <property type="entry name" value="Periplasmic binding protein-like II"/>
    <property type="match status" value="1"/>
</dbReference>
<reference evidence="5 6" key="1">
    <citation type="submission" date="2019-03" db="EMBL/GenBank/DDBJ databases">
        <title>Three New Species of Nocardioides, Nocardioides euryhalodurans sp. nov., Nocardioides seonyuensis sp. nov. and Nocardioides eburneoflavus sp. nov. Iolated from Soil.</title>
        <authorList>
            <person name="Roh S.G."/>
            <person name="Lee C."/>
            <person name="Kim M.-K."/>
            <person name="Kim S.B."/>
        </authorList>
    </citation>
    <scope>NUCLEOTIDE SEQUENCE [LARGE SCALE GENOMIC DNA]</scope>
    <source>
        <strain evidence="5 6">MMS17-SY207-3</strain>
    </source>
</reference>
<feature type="chain" id="PRO_5039114434" evidence="4">
    <location>
        <begin position="33"/>
        <end position="446"/>
    </location>
</feature>
<dbReference type="PANTHER" id="PTHR43649:SF34">
    <property type="entry name" value="ABC TRANSPORTER PERIPLASMIC-BINDING PROTEIN YCJN-RELATED"/>
    <property type="match status" value="1"/>
</dbReference>
<name>A0A4P7IBS2_9ACTN</name>
<feature type="signal peptide" evidence="4">
    <location>
        <begin position="1"/>
        <end position="32"/>
    </location>
</feature>
<keyword evidence="3 4" id="KW-0732">Signal</keyword>
<evidence type="ECO:0000256" key="3">
    <source>
        <dbReference type="ARBA" id="ARBA00022729"/>
    </source>
</evidence>
<dbReference type="InterPro" id="IPR006059">
    <property type="entry name" value="SBP"/>
</dbReference>
<gene>
    <name evidence="5" type="ORF">EXE58_02930</name>
</gene>
<evidence type="ECO:0000256" key="2">
    <source>
        <dbReference type="ARBA" id="ARBA00022448"/>
    </source>
</evidence>
<dbReference type="KEGG" id="nsn:EXE58_02930"/>
<evidence type="ECO:0000313" key="5">
    <source>
        <dbReference type="EMBL" id="QBX54525.1"/>
    </source>
</evidence>
<dbReference type="PANTHER" id="PTHR43649">
    <property type="entry name" value="ARABINOSE-BINDING PROTEIN-RELATED"/>
    <property type="match status" value="1"/>
</dbReference>
<accession>A0A4P7IBS2</accession>
<keyword evidence="6" id="KW-1185">Reference proteome</keyword>
<protein>
    <submittedName>
        <fullName evidence="5">Extracellular solute-binding protein</fullName>
    </submittedName>
</protein>
<dbReference type="Proteomes" id="UP000294853">
    <property type="component" value="Chromosome"/>
</dbReference>
<dbReference type="OrthoDB" id="9770625at2"/>
<keyword evidence="2" id="KW-0813">Transport</keyword>
<dbReference type="Gene3D" id="3.40.190.10">
    <property type="entry name" value="Periplasmic binding protein-like II"/>
    <property type="match status" value="2"/>
</dbReference>
<evidence type="ECO:0000256" key="1">
    <source>
        <dbReference type="ARBA" id="ARBA00008520"/>
    </source>
</evidence>
<comment type="similarity">
    <text evidence="1">Belongs to the bacterial solute-binding protein 1 family.</text>
</comment>
<dbReference type="InterPro" id="IPR050490">
    <property type="entry name" value="Bact_solute-bd_prot1"/>
</dbReference>
<dbReference type="RefSeq" id="WP_135266498.1">
    <property type="nucleotide sequence ID" value="NZ_CP038436.1"/>
</dbReference>
<evidence type="ECO:0000256" key="4">
    <source>
        <dbReference type="SAM" id="SignalP"/>
    </source>
</evidence>
<organism evidence="5 6">
    <name type="scientific">Nocardioides seonyuensis</name>
    <dbReference type="NCBI Taxonomy" id="2518371"/>
    <lineage>
        <taxon>Bacteria</taxon>
        <taxon>Bacillati</taxon>
        <taxon>Actinomycetota</taxon>
        <taxon>Actinomycetes</taxon>
        <taxon>Propionibacteriales</taxon>
        <taxon>Nocardioidaceae</taxon>
        <taxon>Nocardioides</taxon>
    </lineage>
</organism>
<proteinExistence type="inferred from homology"/>